<evidence type="ECO:0008006" key="3">
    <source>
        <dbReference type="Google" id="ProtNLM"/>
    </source>
</evidence>
<sequence length="95" mass="10889">MDRQERFRIGWQAGYNQGYMEGFDAGYEAGFERGKSFGYNESYAAILAWKEEVLLTLRHLRELLSRRKVDLCGAPADEVRKLIEKLGNLELSCGP</sequence>
<keyword evidence="2" id="KW-1185">Reference proteome</keyword>
<gene>
    <name evidence="1" type="ORF">EDD75_1536</name>
</gene>
<protein>
    <recommendedName>
        <fullName evidence="3">Essential protein Yae1 N-terminal domain-containing protein</fullName>
    </recommendedName>
</protein>
<name>A0A3N5B9U4_9THEO</name>
<evidence type="ECO:0000313" key="1">
    <source>
        <dbReference type="EMBL" id="RPF42435.1"/>
    </source>
</evidence>
<dbReference type="AlphaFoldDB" id="A0A3N5B9U4"/>
<dbReference type="EMBL" id="RKRE01000003">
    <property type="protein sequence ID" value="RPF42435.1"/>
    <property type="molecule type" value="Genomic_DNA"/>
</dbReference>
<evidence type="ECO:0000313" key="2">
    <source>
        <dbReference type="Proteomes" id="UP000282654"/>
    </source>
</evidence>
<organism evidence="1 2">
    <name type="scientific">Thermodesulfitimonas autotrophica</name>
    <dbReference type="NCBI Taxonomy" id="1894989"/>
    <lineage>
        <taxon>Bacteria</taxon>
        <taxon>Bacillati</taxon>
        <taxon>Bacillota</taxon>
        <taxon>Clostridia</taxon>
        <taxon>Thermoanaerobacterales</taxon>
        <taxon>Thermoanaerobacteraceae</taxon>
        <taxon>Thermodesulfitimonas</taxon>
    </lineage>
</organism>
<reference evidence="1 2" key="1">
    <citation type="submission" date="2018-11" db="EMBL/GenBank/DDBJ databases">
        <title>Genomic Encyclopedia of Type Strains, Phase IV (KMG-IV): sequencing the most valuable type-strain genomes for metagenomic binning, comparative biology and taxonomic classification.</title>
        <authorList>
            <person name="Goeker M."/>
        </authorList>
    </citation>
    <scope>NUCLEOTIDE SEQUENCE [LARGE SCALE GENOMIC DNA]</scope>
    <source>
        <strain evidence="1 2">DSM 102936</strain>
    </source>
</reference>
<accession>A0A3N5B9U4</accession>
<dbReference type="Proteomes" id="UP000282654">
    <property type="component" value="Unassembled WGS sequence"/>
</dbReference>
<comment type="caution">
    <text evidence="1">The sequence shown here is derived from an EMBL/GenBank/DDBJ whole genome shotgun (WGS) entry which is preliminary data.</text>
</comment>
<dbReference type="RefSeq" id="WP_123930522.1">
    <property type="nucleotide sequence ID" value="NZ_DAITJO010000013.1"/>
</dbReference>
<proteinExistence type="predicted"/>